<dbReference type="GO" id="GO:0072330">
    <property type="term" value="P:monocarboxylic acid biosynthetic process"/>
    <property type="evidence" value="ECO:0007669"/>
    <property type="project" value="UniProtKB-ARBA"/>
</dbReference>
<evidence type="ECO:0000313" key="1">
    <source>
        <dbReference type="EMBL" id="KAJ5593275.1"/>
    </source>
</evidence>
<organism evidence="1 2">
    <name type="scientific">Penicillium hordei</name>
    <dbReference type="NCBI Taxonomy" id="40994"/>
    <lineage>
        <taxon>Eukaryota</taxon>
        <taxon>Fungi</taxon>
        <taxon>Dikarya</taxon>
        <taxon>Ascomycota</taxon>
        <taxon>Pezizomycotina</taxon>
        <taxon>Eurotiomycetes</taxon>
        <taxon>Eurotiomycetidae</taxon>
        <taxon>Eurotiales</taxon>
        <taxon>Aspergillaceae</taxon>
        <taxon>Penicillium</taxon>
    </lineage>
</organism>
<dbReference type="Gene3D" id="3.40.50.1820">
    <property type="entry name" value="alpha/beta hydrolase"/>
    <property type="match status" value="1"/>
</dbReference>
<reference evidence="1" key="1">
    <citation type="journal article" date="2023" name="IMA Fungus">
        <title>Comparative genomic study of the Penicillium genus elucidates a diverse pangenome and 15 lateral gene transfer events.</title>
        <authorList>
            <person name="Petersen C."/>
            <person name="Sorensen T."/>
            <person name="Nielsen M.R."/>
            <person name="Sondergaard T.E."/>
            <person name="Sorensen J.L."/>
            <person name="Fitzpatrick D.A."/>
            <person name="Frisvad J.C."/>
            <person name="Nielsen K.L."/>
        </authorList>
    </citation>
    <scope>NUCLEOTIDE SEQUENCE</scope>
    <source>
        <strain evidence="1">IBT 12815</strain>
    </source>
</reference>
<protein>
    <submittedName>
        <fullName evidence="1">Carboxylesterase NlhH</fullName>
    </submittedName>
</protein>
<keyword evidence="2" id="KW-1185">Reference proteome</keyword>
<accession>A0AAD6DUW9</accession>
<name>A0AAD6DUW9_9EURO</name>
<dbReference type="GO" id="GO:0017000">
    <property type="term" value="P:antibiotic biosynthetic process"/>
    <property type="evidence" value="ECO:0007669"/>
    <property type="project" value="UniProtKB-ARBA"/>
</dbReference>
<comment type="caution">
    <text evidence="1">The sequence shown here is derived from an EMBL/GenBank/DDBJ whole genome shotgun (WGS) entry which is preliminary data.</text>
</comment>
<dbReference type="Proteomes" id="UP001213799">
    <property type="component" value="Unassembled WGS sequence"/>
</dbReference>
<dbReference type="EMBL" id="JAQJAE010000005">
    <property type="protein sequence ID" value="KAJ5593275.1"/>
    <property type="molecule type" value="Genomic_DNA"/>
</dbReference>
<dbReference type="RefSeq" id="XP_056749901.1">
    <property type="nucleotide sequence ID" value="XM_056901233.1"/>
</dbReference>
<dbReference type="AlphaFoldDB" id="A0AAD6DUW9"/>
<reference evidence="1" key="2">
    <citation type="submission" date="2023-01" db="EMBL/GenBank/DDBJ databases">
        <authorList>
            <person name="Petersen C."/>
        </authorList>
    </citation>
    <scope>NUCLEOTIDE SEQUENCE</scope>
    <source>
        <strain evidence="1">IBT 12815</strain>
    </source>
</reference>
<proteinExistence type="predicted"/>
<dbReference type="GeneID" id="81591475"/>
<evidence type="ECO:0000313" key="2">
    <source>
        <dbReference type="Proteomes" id="UP001213799"/>
    </source>
</evidence>
<sequence>MSESGIVTHGLAYLETKAGTADVSPYVVPARATHLSNLPMAYIDVGSGESFQDEDIAYATGFAIRQRTVARRH</sequence>
<dbReference type="InterPro" id="IPR029058">
    <property type="entry name" value="AB_hydrolase_fold"/>
</dbReference>
<gene>
    <name evidence="1" type="ORF">N7537_010179</name>
</gene>